<protein>
    <submittedName>
        <fullName evidence="1">ZCWPW2 isoform 1</fullName>
    </submittedName>
</protein>
<organism evidence="1">
    <name type="scientific">Pongo abelii</name>
    <name type="common">Sumatran orangutan</name>
    <name type="synonym">Pongo pygmaeus abelii</name>
    <dbReference type="NCBI Taxonomy" id="9601"/>
    <lineage>
        <taxon>Eukaryota</taxon>
        <taxon>Metazoa</taxon>
        <taxon>Chordata</taxon>
        <taxon>Craniata</taxon>
        <taxon>Vertebrata</taxon>
        <taxon>Euteleostomi</taxon>
        <taxon>Mammalia</taxon>
        <taxon>Eutheria</taxon>
        <taxon>Euarchontoglires</taxon>
        <taxon>Primates</taxon>
        <taxon>Haplorrhini</taxon>
        <taxon>Catarrhini</taxon>
        <taxon>Hominidae</taxon>
        <taxon>Pongo</taxon>
    </lineage>
</organism>
<reference evidence="1" key="1">
    <citation type="submission" date="2017-12" db="EMBL/GenBank/DDBJ databases">
        <title>High-resolution comparative analysis of great ape genomes.</title>
        <authorList>
            <person name="Pollen A."/>
            <person name="Hastie A."/>
            <person name="Hormozdiari F."/>
            <person name="Dougherty M."/>
            <person name="Liu R."/>
            <person name="Chaisson M."/>
            <person name="Hoppe E."/>
            <person name="Hill C."/>
            <person name="Pang A."/>
            <person name="Hillier L."/>
            <person name="Baker C."/>
            <person name="Armstrong J."/>
            <person name="Shendure J."/>
            <person name="Paten B."/>
            <person name="Wilson R."/>
            <person name="Chao H."/>
            <person name="Schneider V."/>
            <person name="Ventura M."/>
            <person name="Kronenberg Z."/>
            <person name="Murali S."/>
            <person name="Gordon D."/>
            <person name="Cantsilieris S."/>
            <person name="Munson K."/>
            <person name="Nelson B."/>
            <person name="Raja A."/>
            <person name="Underwood J."/>
            <person name="Diekhans M."/>
            <person name="Fiddes I."/>
            <person name="Haussler D."/>
            <person name="Eichler E."/>
        </authorList>
    </citation>
    <scope>NUCLEOTIDE SEQUENCE [LARGE SCALE GENOMIC DNA]</scope>
    <source>
        <strain evidence="1">Susie</strain>
    </source>
</reference>
<evidence type="ECO:0000313" key="1">
    <source>
        <dbReference type="EMBL" id="PNJ74957.1"/>
    </source>
</evidence>
<gene>
    <name evidence="1" type="ORF">CR201_G0006551</name>
</gene>
<feature type="non-terminal residue" evidence="1">
    <location>
        <position position="1"/>
    </location>
</feature>
<sequence>AFSAIKMRVKAKNLPQMSRKILGIINAEVKRINTGEKRGEEKQISKNNIEKKKPKFRKRKRKAILKCSFENVCSDDALSKENMVVSETEVLLKELEQMLQQALQPTATPDESEEGHGEEINMGEKTIFFFGNKVSLCHQGWSEVMRSLLTAISASQVQVILLPQPPEYVGLQNNNHRRFMVEDQEKLCLS</sequence>
<accession>A0A2J8WYV9</accession>
<name>A0A2J8WYV9_PONAB</name>
<dbReference type="AlphaFoldDB" id="A0A2J8WYV9"/>
<dbReference type="EMBL" id="NDHI03003375">
    <property type="protein sequence ID" value="PNJ74957.1"/>
    <property type="molecule type" value="Genomic_DNA"/>
</dbReference>
<comment type="caution">
    <text evidence="1">The sequence shown here is derived from an EMBL/GenBank/DDBJ whole genome shotgun (WGS) entry which is preliminary data.</text>
</comment>
<proteinExistence type="predicted"/>